<accession>A0A399QQU3</accession>
<dbReference type="InterPro" id="IPR000182">
    <property type="entry name" value="GNAT_dom"/>
</dbReference>
<gene>
    <name evidence="5" type="ORF">D1224_13090</name>
</gene>
<evidence type="ECO:0000259" key="4">
    <source>
        <dbReference type="PROSITE" id="PS51186"/>
    </source>
</evidence>
<dbReference type="OrthoDB" id="9804153at2"/>
<dbReference type="Pfam" id="PF13302">
    <property type="entry name" value="Acetyltransf_3"/>
    <property type="match status" value="1"/>
</dbReference>
<name>A0A399QQU3_9PROT</name>
<dbReference type="RefSeq" id="WP_119380405.1">
    <property type="nucleotide sequence ID" value="NZ_QWGB01000009.1"/>
</dbReference>
<dbReference type="PANTHER" id="PTHR43792:SF8">
    <property type="entry name" value="[RIBOSOMAL PROTEIN US5]-ALANINE N-ACETYLTRANSFERASE"/>
    <property type="match status" value="1"/>
</dbReference>
<comment type="similarity">
    <text evidence="3">Belongs to the acetyltransferase family. RimJ subfamily.</text>
</comment>
<proteinExistence type="inferred from homology"/>
<dbReference type="EMBL" id="QWGB01000009">
    <property type="protein sequence ID" value="RIJ21253.1"/>
    <property type="molecule type" value="Genomic_DNA"/>
</dbReference>
<dbReference type="InterPro" id="IPR051531">
    <property type="entry name" value="N-acetyltransferase"/>
</dbReference>
<dbReference type="AlphaFoldDB" id="A0A399QQU3"/>
<dbReference type="SUPFAM" id="SSF55729">
    <property type="entry name" value="Acyl-CoA N-acyltransferases (Nat)"/>
    <property type="match status" value="1"/>
</dbReference>
<dbReference type="GO" id="GO:0016747">
    <property type="term" value="F:acyltransferase activity, transferring groups other than amino-acyl groups"/>
    <property type="evidence" value="ECO:0007669"/>
    <property type="project" value="InterPro"/>
</dbReference>
<keyword evidence="6" id="KW-1185">Reference proteome</keyword>
<keyword evidence="1 5" id="KW-0808">Transferase</keyword>
<dbReference type="InterPro" id="IPR016181">
    <property type="entry name" value="Acyl_CoA_acyltransferase"/>
</dbReference>
<evidence type="ECO:0000256" key="3">
    <source>
        <dbReference type="ARBA" id="ARBA00038502"/>
    </source>
</evidence>
<comment type="caution">
    <text evidence="5">The sequence shown here is derived from an EMBL/GenBank/DDBJ whole genome shotgun (WGS) entry which is preliminary data.</text>
</comment>
<evidence type="ECO:0000256" key="2">
    <source>
        <dbReference type="ARBA" id="ARBA00023315"/>
    </source>
</evidence>
<dbReference type="PROSITE" id="PS51186">
    <property type="entry name" value="GNAT"/>
    <property type="match status" value="1"/>
</dbReference>
<dbReference type="PANTHER" id="PTHR43792">
    <property type="entry name" value="GNAT FAMILY, PUTATIVE (AFU_ORTHOLOGUE AFUA_3G00765)-RELATED-RELATED"/>
    <property type="match status" value="1"/>
</dbReference>
<evidence type="ECO:0000313" key="6">
    <source>
        <dbReference type="Proteomes" id="UP000265431"/>
    </source>
</evidence>
<sequence>MVQELKTPRLRLRRPMVSDAPLITACVNDPRIYEKVARIAPGQTVKITTGWLESVARGAASDLDHVFVVEVEGAFAGIVGAHRTHVGDPFEIGYWLSPGYWGQGIVTEAARALVGWLEESGRGDRFTSGYFADNPASGRVLEKLGFRKTHNSPVFCLGRGQDVDHVFMVREPKTR</sequence>
<evidence type="ECO:0000313" key="5">
    <source>
        <dbReference type="EMBL" id="RIJ21253.1"/>
    </source>
</evidence>
<feature type="domain" description="N-acetyltransferase" evidence="4">
    <location>
        <begin position="10"/>
        <end position="173"/>
    </location>
</feature>
<keyword evidence="2" id="KW-0012">Acyltransferase</keyword>
<dbReference type="Proteomes" id="UP000265431">
    <property type="component" value="Unassembled WGS sequence"/>
</dbReference>
<organism evidence="5 6">
    <name type="scientific">Henriciella barbarensis</name>
    <dbReference type="NCBI Taxonomy" id="86342"/>
    <lineage>
        <taxon>Bacteria</taxon>
        <taxon>Pseudomonadati</taxon>
        <taxon>Pseudomonadota</taxon>
        <taxon>Alphaproteobacteria</taxon>
        <taxon>Hyphomonadales</taxon>
        <taxon>Hyphomonadaceae</taxon>
        <taxon>Henriciella</taxon>
    </lineage>
</organism>
<reference evidence="5 6" key="1">
    <citation type="submission" date="2018-08" db="EMBL/GenBank/DDBJ databases">
        <title>Henriciella mobilis sp. nov., isolated from seawater.</title>
        <authorList>
            <person name="Cheng H."/>
            <person name="Wu Y.-H."/>
            <person name="Xu X.-W."/>
            <person name="Guo L.-L."/>
        </authorList>
    </citation>
    <scope>NUCLEOTIDE SEQUENCE [LARGE SCALE GENOMIC DNA]</scope>
    <source>
        <strain evidence="5 6">CCUG66934</strain>
    </source>
</reference>
<protein>
    <submittedName>
        <fullName evidence="5">N-acetyltransferase</fullName>
    </submittedName>
</protein>
<evidence type="ECO:0000256" key="1">
    <source>
        <dbReference type="ARBA" id="ARBA00022679"/>
    </source>
</evidence>
<dbReference type="Gene3D" id="3.40.630.30">
    <property type="match status" value="1"/>
</dbReference>